<proteinExistence type="predicted"/>
<evidence type="ECO:0000313" key="2">
    <source>
        <dbReference type="Proteomes" id="UP001610446"/>
    </source>
</evidence>
<accession>A0ABR4JGI3</accession>
<protein>
    <submittedName>
        <fullName evidence="1">Uncharacterized protein</fullName>
    </submittedName>
</protein>
<reference evidence="1 2" key="1">
    <citation type="submission" date="2024-07" db="EMBL/GenBank/DDBJ databases">
        <title>Section-level genome sequencing and comparative genomics of Aspergillus sections Usti and Cavernicolus.</title>
        <authorList>
            <consortium name="Lawrence Berkeley National Laboratory"/>
            <person name="Nybo J.L."/>
            <person name="Vesth T.C."/>
            <person name="Theobald S."/>
            <person name="Frisvad J.C."/>
            <person name="Larsen T.O."/>
            <person name="Kjaerboelling I."/>
            <person name="Rothschild-Mancinelli K."/>
            <person name="Lyhne E.K."/>
            <person name="Kogle M.E."/>
            <person name="Barry K."/>
            <person name="Clum A."/>
            <person name="Na H."/>
            <person name="Ledsgaard L."/>
            <person name="Lin J."/>
            <person name="Lipzen A."/>
            <person name="Kuo A."/>
            <person name="Riley R."/>
            <person name="Mondo S."/>
            <person name="Labutti K."/>
            <person name="Haridas S."/>
            <person name="Pangalinan J."/>
            <person name="Salamov A.A."/>
            <person name="Simmons B.A."/>
            <person name="Magnuson J.K."/>
            <person name="Chen J."/>
            <person name="Drula E."/>
            <person name="Henrissat B."/>
            <person name="Wiebenga A."/>
            <person name="Lubbers R.J."/>
            <person name="Gomes A.C."/>
            <person name="Makela M.R."/>
            <person name="Stajich J."/>
            <person name="Grigoriev I.V."/>
            <person name="Mortensen U.H."/>
            <person name="De Vries R.P."/>
            <person name="Baker S.E."/>
            <person name="Andersen M.R."/>
        </authorList>
    </citation>
    <scope>NUCLEOTIDE SEQUENCE [LARGE SCALE GENOMIC DNA]</scope>
    <source>
        <strain evidence="1 2">CBS 123904</strain>
    </source>
</reference>
<dbReference type="Proteomes" id="UP001610446">
    <property type="component" value="Unassembled WGS sequence"/>
</dbReference>
<gene>
    <name evidence="1" type="ORF">BJY01DRAFT_257811</name>
</gene>
<organism evidence="1 2">
    <name type="scientific">Aspergillus pseudoustus</name>
    <dbReference type="NCBI Taxonomy" id="1810923"/>
    <lineage>
        <taxon>Eukaryota</taxon>
        <taxon>Fungi</taxon>
        <taxon>Dikarya</taxon>
        <taxon>Ascomycota</taxon>
        <taxon>Pezizomycotina</taxon>
        <taxon>Eurotiomycetes</taxon>
        <taxon>Eurotiomycetidae</taxon>
        <taxon>Eurotiales</taxon>
        <taxon>Aspergillaceae</taxon>
        <taxon>Aspergillus</taxon>
        <taxon>Aspergillus subgen. Nidulantes</taxon>
    </lineage>
</organism>
<evidence type="ECO:0000313" key="1">
    <source>
        <dbReference type="EMBL" id="KAL2839090.1"/>
    </source>
</evidence>
<keyword evidence="2" id="KW-1185">Reference proteome</keyword>
<sequence>MARPIPLVEYNHDVYHSVANPSLHDALADFHALNAMHYINTSIRDCFLRHGVEKSFTACINHRHFDLSPSERNVEEPDGRAVATTESDNITPCSWLFHAGKLYPYEFKRAGNDDGEAAGEGVMEPPAAFVGELGAILVETGLCDVIGLQAYSEGVVGMESTDREKRVSTTRSYPEGAEELKSTRNSVVASFAFF</sequence>
<comment type="caution">
    <text evidence="1">The sequence shown here is derived from an EMBL/GenBank/DDBJ whole genome shotgun (WGS) entry which is preliminary data.</text>
</comment>
<name>A0ABR4JGI3_9EURO</name>
<dbReference type="EMBL" id="JBFXLU010000137">
    <property type="protein sequence ID" value="KAL2839090.1"/>
    <property type="molecule type" value="Genomic_DNA"/>
</dbReference>